<gene>
    <name evidence="2" type="ORF">NX02_19335</name>
</gene>
<dbReference type="EMBL" id="CP006644">
    <property type="protein sequence ID" value="AHE51714.1"/>
    <property type="molecule type" value="Genomic_DNA"/>
</dbReference>
<sequence length="425" mass="46331">MGVIDRIATWLGGEVAPPAAATPPVVAPGVQAYSTFDLNDPNLPDFLRDGIANAAGRPVTERGALRNATFFRAINLISSAVGMLPLHLFEREADGDHRKAREHPVFGLLHAKPNGYQTPLEFKSYMQAKALLHGDGFAYKVRSRGRTMALIPMDPRKVEVTLSAEWRKTFKWTRTDGHRVTLDQDEVFHLRAPLSSNGLTGDALLKVAAEALGLADAADNAAARLMRHGAYVGGVLKHPKQLSPEAIANLATQFEQRHSGPENAGKWIVAEEGMEPAPFGMSGKDAQGLEQRKYQAEEVSRFTGVPRPLLMFDETSWGSGIEQLGLFLVTYCLMPWFVAWEEAIARDLLTDAEREVYFAKFNEGALLRGSLKEQSEFLSKALGGPGAAGFMVPNEAREKMNMNKIPGGDEPAWGQTAATPPAEGE</sequence>
<dbReference type="HOGENOM" id="CLU_033789_0_1_5"/>
<proteinExistence type="predicted"/>
<dbReference type="eggNOG" id="COG4695">
    <property type="taxonomic scope" value="Bacteria"/>
</dbReference>
<dbReference type="NCBIfam" id="TIGR01537">
    <property type="entry name" value="portal_HK97"/>
    <property type="match status" value="1"/>
</dbReference>
<feature type="region of interest" description="Disordered" evidence="1">
    <location>
        <begin position="401"/>
        <end position="425"/>
    </location>
</feature>
<dbReference type="InterPro" id="IPR006427">
    <property type="entry name" value="Portal_HK97"/>
</dbReference>
<dbReference type="Pfam" id="PF04860">
    <property type="entry name" value="Phage_portal"/>
    <property type="match status" value="1"/>
</dbReference>
<dbReference type="OrthoDB" id="7592047at2"/>
<evidence type="ECO:0000313" key="2">
    <source>
        <dbReference type="EMBL" id="AHE51714.1"/>
    </source>
</evidence>
<keyword evidence="3" id="KW-1185">Reference proteome</keyword>
<dbReference type="AlphaFoldDB" id="W0A1A6"/>
<dbReference type="KEGG" id="ssan:NX02_19335"/>
<name>W0A1A6_9SPHN</name>
<dbReference type="InterPro" id="IPR006944">
    <property type="entry name" value="Phage/GTA_portal"/>
</dbReference>
<evidence type="ECO:0000313" key="3">
    <source>
        <dbReference type="Proteomes" id="UP000018851"/>
    </source>
</evidence>
<dbReference type="PATRIC" id="fig|1123269.5.peg.3783"/>
<dbReference type="Proteomes" id="UP000018851">
    <property type="component" value="Chromosome"/>
</dbReference>
<reference evidence="2 3" key="1">
    <citation type="submission" date="2013-07" db="EMBL/GenBank/DDBJ databases">
        <title>Completed genome of Sphingomonas sanxanigenens NX02.</title>
        <authorList>
            <person name="Ma T."/>
            <person name="Huang H."/>
            <person name="Wu M."/>
            <person name="Li X."/>
            <person name="Li G."/>
        </authorList>
    </citation>
    <scope>NUCLEOTIDE SEQUENCE [LARGE SCALE GENOMIC DNA]</scope>
    <source>
        <strain evidence="2 3">NX02</strain>
    </source>
</reference>
<evidence type="ECO:0000256" key="1">
    <source>
        <dbReference type="SAM" id="MobiDB-lite"/>
    </source>
</evidence>
<dbReference type="RefSeq" id="WP_025293695.1">
    <property type="nucleotide sequence ID" value="NZ_CP006644.1"/>
</dbReference>
<dbReference type="STRING" id="1123269.NX02_19335"/>
<protein>
    <submittedName>
        <fullName evidence="2">Portal protein</fullName>
    </submittedName>
</protein>
<organism evidence="2 3">
    <name type="scientific">Sphingomonas sanxanigenens DSM 19645 = NX02</name>
    <dbReference type="NCBI Taxonomy" id="1123269"/>
    <lineage>
        <taxon>Bacteria</taxon>
        <taxon>Pseudomonadati</taxon>
        <taxon>Pseudomonadota</taxon>
        <taxon>Alphaproteobacteria</taxon>
        <taxon>Sphingomonadales</taxon>
        <taxon>Sphingomonadaceae</taxon>
        <taxon>Sphingomonas</taxon>
    </lineage>
</organism>
<accession>W0A1A6</accession>